<protein>
    <submittedName>
        <fullName evidence="2">Uncharacterized protein</fullName>
    </submittedName>
</protein>
<gene>
    <name evidence="2" type="ORF">PoB_001850700</name>
</gene>
<sequence length="89" mass="10332">MSVPVKVPEEEEEEEEEEEKENLNKGDLKLFDSRRTERRWQIRIRDRNVFADCRACVLTTTSPSLALTTGTNSHARQEDPQIPGLLYQT</sequence>
<evidence type="ECO:0000313" key="3">
    <source>
        <dbReference type="Proteomes" id="UP000735302"/>
    </source>
</evidence>
<reference evidence="2 3" key="1">
    <citation type="journal article" date="2021" name="Elife">
        <title>Chloroplast acquisition without the gene transfer in kleptoplastic sea slugs, Plakobranchus ocellatus.</title>
        <authorList>
            <person name="Maeda T."/>
            <person name="Takahashi S."/>
            <person name="Yoshida T."/>
            <person name="Shimamura S."/>
            <person name="Takaki Y."/>
            <person name="Nagai Y."/>
            <person name="Toyoda A."/>
            <person name="Suzuki Y."/>
            <person name="Arimoto A."/>
            <person name="Ishii H."/>
            <person name="Satoh N."/>
            <person name="Nishiyama T."/>
            <person name="Hasebe M."/>
            <person name="Maruyama T."/>
            <person name="Minagawa J."/>
            <person name="Obokata J."/>
            <person name="Shigenobu S."/>
        </authorList>
    </citation>
    <scope>NUCLEOTIDE SEQUENCE [LARGE SCALE GENOMIC DNA]</scope>
</reference>
<keyword evidence="3" id="KW-1185">Reference proteome</keyword>
<name>A0AAV3ZBU4_9GAST</name>
<dbReference type="EMBL" id="BLXT01002217">
    <property type="protein sequence ID" value="GFN92001.1"/>
    <property type="molecule type" value="Genomic_DNA"/>
</dbReference>
<organism evidence="2 3">
    <name type="scientific">Plakobranchus ocellatus</name>
    <dbReference type="NCBI Taxonomy" id="259542"/>
    <lineage>
        <taxon>Eukaryota</taxon>
        <taxon>Metazoa</taxon>
        <taxon>Spiralia</taxon>
        <taxon>Lophotrochozoa</taxon>
        <taxon>Mollusca</taxon>
        <taxon>Gastropoda</taxon>
        <taxon>Heterobranchia</taxon>
        <taxon>Euthyneura</taxon>
        <taxon>Panpulmonata</taxon>
        <taxon>Sacoglossa</taxon>
        <taxon>Placobranchoidea</taxon>
        <taxon>Plakobranchidae</taxon>
        <taxon>Plakobranchus</taxon>
    </lineage>
</organism>
<dbReference type="Proteomes" id="UP000735302">
    <property type="component" value="Unassembled WGS sequence"/>
</dbReference>
<feature type="compositionally biased region" description="Acidic residues" evidence="1">
    <location>
        <begin position="9"/>
        <end position="20"/>
    </location>
</feature>
<feature type="region of interest" description="Disordered" evidence="1">
    <location>
        <begin position="65"/>
        <end position="89"/>
    </location>
</feature>
<accession>A0AAV3ZBU4</accession>
<evidence type="ECO:0000313" key="2">
    <source>
        <dbReference type="EMBL" id="GFN92001.1"/>
    </source>
</evidence>
<dbReference type="AlphaFoldDB" id="A0AAV3ZBU4"/>
<comment type="caution">
    <text evidence="2">The sequence shown here is derived from an EMBL/GenBank/DDBJ whole genome shotgun (WGS) entry which is preliminary data.</text>
</comment>
<proteinExistence type="predicted"/>
<feature type="region of interest" description="Disordered" evidence="1">
    <location>
        <begin position="1"/>
        <end position="25"/>
    </location>
</feature>
<evidence type="ECO:0000256" key="1">
    <source>
        <dbReference type="SAM" id="MobiDB-lite"/>
    </source>
</evidence>